<dbReference type="Proteomes" id="UP000318126">
    <property type="component" value="Unassembled WGS sequence"/>
</dbReference>
<evidence type="ECO:0000313" key="1">
    <source>
        <dbReference type="EMBL" id="TRY16055.1"/>
    </source>
</evidence>
<name>A0A553JUC9_SHEHA</name>
<sequence>MLVFALTASVQAETLRDPTRPGKGGGVASVATADKERGLQLNSIVSAGANSHVLINNQIYVVGDTVQGVKITRIGINSVSLADGRKLRMYQIITETKGSNSHDSD</sequence>
<reference evidence="2" key="1">
    <citation type="submission" date="2019-07" db="EMBL/GenBank/DDBJ databases">
        <title>Shewanella sp. YLB-08 draft genomic sequence.</title>
        <authorList>
            <person name="Yu L."/>
        </authorList>
    </citation>
    <scope>NUCLEOTIDE SEQUENCE [LARGE SCALE GENOMIC DNA]</scope>
    <source>
        <strain evidence="2">JCM 20706</strain>
    </source>
</reference>
<protein>
    <submittedName>
        <fullName evidence="1">MSHA biogenesis protein MshK</fullName>
    </submittedName>
</protein>
<evidence type="ECO:0000313" key="2">
    <source>
        <dbReference type="Proteomes" id="UP000318126"/>
    </source>
</evidence>
<dbReference type="AlphaFoldDB" id="A0A553JUC9"/>
<comment type="caution">
    <text evidence="1">The sequence shown here is derived from an EMBL/GenBank/DDBJ whole genome shotgun (WGS) entry which is preliminary data.</text>
</comment>
<proteinExistence type="predicted"/>
<dbReference type="OrthoDB" id="6400929at2"/>
<accession>A0A553JUC9</accession>
<gene>
    <name evidence="1" type="ORF">FN961_03305</name>
</gene>
<keyword evidence="2" id="KW-1185">Reference proteome</keyword>
<dbReference type="EMBL" id="VKGK01000002">
    <property type="protein sequence ID" value="TRY16055.1"/>
    <property type="molecule type" value="Genomic_DNA"/>
</dbReference>
<organism evidence="1 2">
    <name type="scientific">Shewanella hanedai</name>
    <name type="common">Alteromonas hanedai</name>
    <dbReference type="NCBI Taxonomy" id="25"/>
    <lineage>
        <taxon>Bacteria</taxon>
        <taxon>Pseudomonadati</taxon>
        <taxon>Pseudomonadota</taxon>
        <taxon>Gammaproteobacteria</taxon>
        <taxon>Alteromonadales</taxon>
        <taxon>Shewanellaceae</taxon>
        <taxon>Shewanella</taxon>
    </lineage>
</organism>